<evidence type="ECO:0000256" key="1">
    <source>
        <dbReference type="ARBA" id="ARBA00004514"/>
    </source>
</evidence>
<keyword evidence="11" id="KW-1185">Reference proteome</keyword>
<evidence type="ECO:0000313" key="10">
    <source>
        <dbReference type="EMBL" id="GKV05923.1"/>
    </source>
</evidence>
<accession>A0AAV5J699</accession>
<evidence type="ECO:0000256" key="5">
    <source>
        <dbReference type="ARBA" id="ARBA00022679"/>
    </source>
</evidence>
<dbReference type="Proteomes" id="UP001054252">
    <property type="component" value="Unassembled WGS sequence"/>
</dbReference>
<dbReference type="GO" id="GO:0004364">
    <property type="term" value="F:glutathione transferase activity"/>
    <property type="evidence" value="ECO:0007669"/>
    <property type="project" value="UniProtKB-EC"/>
</dbReference>
<dbReference type="InterPro" id="IPR004045">
    <property type="entry name" value="Glutathione_S-Trfase_N"/>
</dbReference>
<feature type="compositionally biased region" description="Low complexity" evidence="8">
    <location>
        <begin position="179"/>
        <end position="225"/>
    </location>
</feature>
<sequence length="254" mass="28855">MADEVKLFGTWGSPFRRRVEIALKLKGLPYELNEEDLSNKSPLLMKHNPVHKKIPVLLHNRKPIAASLVILEYIDETWKGYPILPQLFGTWGSPFRRRVEIALKLKGLPYELNEEDLSNKSPLLLKYNPVHKNIPVLLHNRKPIAASLVILEYIDETWKGYPILPQVPRERARAPPAPRLLRQSSPSPSLPLLQSSPSPPRLLASSPPHSKSSPVMSPPLQSSPSLPFPLFPHVRLRRLEAKRHNHASHELEVP</sequence>
<dbReference type="PANTHER" id="PTHR44548:SF4">
    <property type="entry name" value="S-TRANSFERASE, PUTATIVE-RELATED"/>
    <property type="match status" value="1"/>
</dbReference>
<protein>
    <recommendedName>
        <fullName evidence="2">glutathione transferase</fullName>
        <ecNumber evidence="2">2.5.1.18</ecNumber>
    </recommendedName>
</protein>
<dbReference type="EMBL" id="BPVZ01000024">
    <property type="protein sequence ID" value="GKV05923.1"/>
    <property type="molecule type" value="Genomic_DNA"/>
</dbReference>
<organism evidence="10 11">
    <name type="scientific">Rubroshorea leprosula</name>
    <dbReference type="NCBI Taxonomy" id="152421"/>
    <lineage>
        <taxon>Eukaryota</taxon>
        <taxon>Viridiplantae</taxon>
        <taxon>Streptophyta</taxon>
        <taxon>Embryophyta</taxon>
        <taxon>Tracheophyta</taxon>
        <taxon>Spermatophyta</taxon>
        <taxon>Magnoliopsida</taxon>
        <taxon>eudicotyledons</taxon>
        <taxon>Gunneridae</taxon>
        <taxon>Pentapetalae</taxon>
        <taxon>rosids</taxon>
        <taxon>malvids</taxon>
        <taxon>Malvales</taxon>
        <taxon>Dipterocarpaceae</taxon>
        <taxon>Rubroshorea</taxon>
    </lineage>
</organism>
<evidence type="ECO:0000256" key="2">
    <source>
        <dbReference type="ARBA" id="ARBA00012452"/>
    </source>
</evidence>
<dbReference type="GO" id="GO:0005829">
    <property type="term" value="C:cytosol"/>
    <property type="evidence" value="ECO:0007669"/>
    <property type="project" value="UniProtKB-SubCell"/>
</dbReference>
<name>A0AAV5J699_9ROSI</name>
<reference evidence="10 11" key="1">
    <citation type="journal article" date="2021" name="Commun. Biol.">
        <title>The genome of Shorea leprosula (Dipterocarpaceae) highlights the ecological relevance of drought in aseasonal tropical rainforests.</title>
        <authorList>
            <person name="Ng K.K.S."/>
            <person name="Kobayashi M.J."/>
            <person name="Fawcett J.A."/>
            <person name="Hatakeyama M."/>
            <person name="Paape T."/>
            <person name="Ng C.H."/>
            <person name="Ang C.C."/>
            <person name="Tnah L.H."/>
            <person name="Lee C.T."/>
            <person name="Nishiyama T."/>
            <person name="Sese J."/>
            <person name="O'Brien M.J."/>
            <person name="Copetti D."/>
            <person name="Mohd Noor M.I."/>
            <person name="Ong R.C."/>
            <person name="Putra M."/>
            <person name="Sireger I.Z."/>
            <person name="Indrioko S."/>
            <person name="Kosugi Y."/>
            <person name="Izuno A."/>
            <person name="Isagi Y."/>
            <person name="Lee S.L."/>
            <person name="Shimizu K.K."/>
        </authorList>
    </citation>
    <scope>NUCLEOTIDE SEQUENCE [LARGE SCALE GENOMIC DNA]</scope>
    <source>
        <strain evidence="10">214</strain>
    </source>
</reference>
<dbReference type="EC" id="2.5.1.18" evidence="2"/>
<evidence type="ECO:0000259" key="9">
    <source>
        <dbReference type="PROSITE" id="PS50404"/>
    </source>
</evidence>
<comment type="subcellular location">
    <subcellularLocation>
        <location evidence="1">Cytoplasm</location>
        <location evidence="1">Cytosol</location>
    </subcellularLocation>
</comment>
<dbReference type="Pfam" id="PF02798">
    <property type="entry name" value="GST_N"/>
    <property type="match status" value="2"/>
</dbReference>
<evidence type="ECO:0000256" key="7">
    <source>
        <dbReference type="ARBA" id="ARBA00047960"/>
    </source>
</evidence>
<feature type="region of interest" description="Disordered" evidence="8">
    <location>
        <begin position="172"/>
        <end position="227"/>
    </location>
</feature>
<evidence type="ECO:0000256" key="8">
    <source>
        <dbReference type="SAM" id="MobiDB-lite"/>
    </source>
</evidence>
<comment type="caution">
    <text evidence="10">The sequence shown here is derived from an EMBL/GenBank/DDBJ whole genome shotgun (WGS) entry which is preliminary data.</text>
</comment>
<dbReference type="SUPFAM" id="SSF52833">
    <property type="entry name" value="Thioredoxin-like"/>
    <property type="match status" value="2"/>
</dbReference>
<dbReference type="PANTHER" id="PTHR44548">
    <property type="entry name" value="GST N-TERMINAL DOMAIN-CONTAINING PROTEIN"/>
    <property type="match status" value="1"/>
</dbReference>
<keyword evidence="3" id="KW-0963">Cytoplasm</keyword>
<comment type="catalytic activity">
    <reaction evidence="7">
        <text>RX + glutathione = an S-substituted glutathione + a halide anion + H(+)</text>
        <dbReference type="Rhea" id="RHEA:16437"/>
        <dbReference type="ChEBI" id="CHEBI:15378"/>
        <dbReference type="ChEBI" id="CHEBI:16042"/>
        <dbReference type="ChEBI" id="CHEBI:17792"/>
        <dbReference type="ChEBI" id="CHEBI:57925"/>
        <dbReference type="ChEBI" id="CHEBI:90779"/>
        <dbReference type="EC" id="2.5.1.18"/>
    </reaction>
</comment>
<comment type="similarity">
    <text evidence="6">Belongs to the GST superfamily. Tau family.</text>
</comment>
<feature type="domain" description="GST N-terminal" evidence="9">
    <location>
        <begin position="83"/>
        <end position="162"/>
    </location>
</feature>
<evidence type="ECO:0000256" key="4">
    <source>
        <dbReference type="ARBA" id="ARBA00022575"/>
    </source>
</evidence>
<gene>
    <name evidence="10" type="ORF">SLEP1_g17872</name>
</gene>
<evidence type="ECO:0000256" key="3">
    <source>
        <dbReference type="ARBA" id="ARBA00022490"/>
    </source>
</evidence>
<dbReference type="Gene3D" id="3.40.30.10">
    <property type="entry name" value="Glutaredoxin"/>
    <property type="match status" value="2"/>
</dbReference>
<dbReference type="CDD" id="cd03058">
    <property type="entry name" value="GST_N_Tau"/>
    <property type="match status" value="2"/>
</dbReference>
<keyword evidence="5" id="KW-0808">Transferase</keyword>
<feature type="domain" description="GST N-terminal" evidence="9">
    <location>
        <begin position="3"/>
        <end position="82"/>
    </location>
</feature>
<dbReference type="FunFam" id="3.40.30.10:FF:000014">
    <property type="entry name" value="Tau class glutathione S-transferase"/>
    <property type="match status" value="2"/>
</dbReference>
<dbReference type="PROSITE" id="PS50404">
    <property type="entry name" value="GST_NTER"/>
    <property type="match status" value="2"/>
</dbReference>
<evidence type="ECO:0000313" key="11">
    <source>
        <dbReference type="Proteomes" id="UP001054252"/>
    </source>
</evidence>
<keyword evidence="4" id="KW-0216">Detoxification</keyword>
<dbReference type="GO" id="GO:0009407">
    <property type="term" value="P:toxin catabolic process"/>
    <property type="evidence" value="ECO:0007669"/>
    <property type="project" value="UniProtKB-ARBA"/>
</dbReference>
<proteinExistence type="inferred from homology"/>
<dbReference type="InterPro" id="IPR036249">
    <property type="entry name" value="Thioredoxin-like_sf"/>
</dbReference>
<dbReference type="AlphaFoldDB" id="A0AAV5J699"/>
<evidence type="ECO:0000256" key="6">
    <source>
        <dbReference type="ARBA" id="ARBA00025743"/>
    </source>
</evidence>